<evidence type="ECO:0000256" key="1">
    <source>
        <dbReference type="ARBA" id="ARBA00000900"/>
    </source>
</evidence>
<dbReference type="GO" id="GO:0061630">
    <property type="term" value="F:ubiquitin protein ligase activity"/>
    <property type="evidence" value="ECO:0007669"/>
    <property type="project" value="UniProtKB-EC"/>
</dbReference>
<feature type="domain" description="RING-type" evidence="10">
    <location>
        <begin position="479"/>
        <end position="521"/>
    </location>
</feature>
<dbReference type="EC" id="2.3.2.27" evidence="2"/>
<dbReference type="AlphaFoldDB" id="A0AAV1CRQ6"/>
<proteinExistence type="predicted"/>
<evidence type="ECO:0000256" key="9">
    <source>
        <dbReference type="SAM" id="MobiDB-lite"/>
    </source>
</evidence>
<evidence type="ECO:0000256" key="8">
    <source>
        <dbReference type="PROSITE-ProRule" id="PRU00175"/>
    </source>
</evidence>
<feature type="region of interest" description="Disordered" evidence="9">
    <location>
        <begin position="110"/>
        <end position="178"/>
    </location>
</feature>
<dbReference type="InterPro" id="IPR045191">
    <property type="entry name" value="MBR1/2-like"/>
</dbReference>
<feature type="compositionally biased region" description="Basic and acidic residues" evidence="9">
    <location>
        <begin position="374"/>
        <end position="402"/>
    </location>
</feature>
<dbReference type="EMBL" id="OX459120">
    <property type="protein sequence ID" value="CAI9098046.1"/>
    <property type="molecule type" value="Genomic_DNA"/>
</dbReference>
<gene>
    <name evidence="11" type="ORF">OLC1_LOCUS8366</name>
</gene>
<keyword evidence="12" id="KW-1185">Reference proteome</keyword>
<evidence type="ECO:0000259" key="10">
    <source>
        <dbReference type="PROSITE" id="PS50089"/>
    </source>
</evidence>
<keyword evidence="5 8" id="KW-0863">Zinc-finger</keyword>
<evidence type="ECO:0000256" key="3">
    <source>
        <dbReference type="ARBA" id="ARBA00022679"/>
    </source>
</evidence>
<dbReference type="SMART" id="SM00184">
    <property type="entry name" value="RING"/>
    <property type="match status" value="1"/>
</dbReference>
<keyword evidence="4" id="KW-0479">Metal-binding</keyword>
<dbReference type="PROSITE" id="PS50089">
    <property type="entry name" value="ZF_RING_2"/>
    <property type="match status" value="1"/>
</dbReference>
<dbReference type="PANTHER" id="PTHR22937:SF174">
    <property type="entry name" value="RING-TYPE E3 UBIQUITIN TRANSFERASE"/>
    <property type="match status" value="1"/>
</dbReference>
<dbReference type="FunFam" id="3.30.40.10:FF:000538">
    <property type="entry name" value="E3 ubiquitin-protein ligase MBR2 isoform A"/>
    <property type="match status" value="1"/>
</dbReference>
<feature type="region of interest" description="Disordered" evidence="9">
    <location>
        <begin position="357"/>
        <end position="403"/>
    </location>
</feature>
<keyword evidence="7" id="KW-0862">Zinc</keyword>
<organism evidence="11 12">
    <name type="scientific">Oldenlandia corymbosa var. corymbosa</name>
    <dbReference type="NCBI Taxonomy" id="529605"/>
    <lineage>
        <taxon>Eukaryota</taxon>
        <taxon>Viridiplantae</taxon>
        <taxon>Streptophyta</taxon>
        <taxon>Embryophyta</taxon>
        <taxon>Tracheophyta</taxon>
        <taxon>Spermatophyta</taxon>
        <taxon>Magnoliopsida</taxon>
        <taxon>eudicotyledons</taxon>
        <taxon>Gunneridae</taxon>
        <taxon>Pentapetalae</taxon>
        <taxon>asterids</taxon>
        <taxon>lamiids</taxon>
        <taxon>Gentianales</taxon>
        <taxon>Rubiaceae</taxon>
        <taxon>Rubioideae</taxon>
        <taxon>Spermacoceae</taxon>
        <taxon>Hedyotis-Oldenlandia complex</taxon>
        <taxon>Oldenlandia</taxon>
    </lineage>
</organism>
<evidence type="ECO:0000256" key="5">
    <source>
        <dbReference type="ARBA" id="ARBA00022771"/>
    </source>
</evidence>
<evidence type="ECO:0000313" key="11">
    <source>
        <dbReference type="EMBL" id="CAI9098046.1"/>
    </source>
</evidence>
<dbReference type="Gene3D" id="3.30.40.10">
    <property type="entry name" value="Zinc/RING finger domain, C3HC4 (zinc finger)"/>
    <property type="match status" value="1"/>
</dbReference>
<dbReference type="InterPro" id="IPR013083">
    <property type="entry name" value="Znf_RING/FYVE/PHD"/>
</dbReference>
<dbReference type="CDD" id="cd16469">
    <property type="entry name" value="RING-H2_RNF24-like"/>
    <property type="match status" value="1"/>
</dbReference>
<keyword evidence="3" id="KW-0808">Transferase</keyword>
<keyword evidence="6" id="KW-0833">Ubl conjugation pathway</keyword>
<evidence type="ECO:0000256" key="2">
    <source>
        <dbReference type="ARBA" id="ARBA00012483"/>
    </source>
</evidence>
<dbReference type="Pfam" id="PF13639">
    <property type="entry name" value="zf-RING_2"/>
    <property type="match status" value="1"/>
</dbReference>
<comment type="catalytic activity">
    <reaction evidence="1">
        <text>S-ubiquitinyl-[E2 ubiquitin-conjugating enzyme]-L-cysteine + [acceptor protein]-L-lysine = [E2 ubiquitin-conjugating enzyme]-L-cysteine + N(6)-ubiquitinyl-[acceptor protein]-L-lysine.</text>
        <dbReference type="EC" id="2.3.2.27"/>
    </reaction>
</comment>
<evidence type="ECO:0000313" key="12">
    <source>
        <dbReference type="Proteomes" id="UP001161247"/>
    </source>
</evidence>
<evidence type="ECO:0000256" key="6">
    <source>
        <dbReference type="ARBA" id="ARBA00022786"/>
    </source>
</evidence>
<dbReference type="PANTHER" id="PTHR22937">
    <property type="entry name" value="E3 UBIQUITIN-PROTEIN LIGASE RNF165"/>
    <property type="match status" value="1"/>
</dbReference>
<sequence>MGHRHLFSSSQIFEDEHDQVWNHGDQPYMHLGRPNAAENASGVGYPSENVNNEDGSFTAQWNAVPSSTGYTASGINFDMPPRYQPLPAGPSRDPFPHPPAVGSINIAQDSYPHHASSSNQSAQAFNGPDGGFFELSMGTGGGLHKRKYPGGPAVSERGNTSWHYDAGSSSDHSSSAEAWLEKQNADSHHAPADFIPHYRGNGPFIGSEGSSRNVRIRSAFDLSSNPSHHSFAIQHVDHPGTVDLLGQSSGPSPMEWSHTYPSSASNGRNMISDASFLSHETNHYNVLNPVAPFEIGGYHNGFPSNRNPVSQTLHNTSSHHLRVRNGYNHRPVPPMRASSINLHGGNTVAPDEGLGMESYAPRNPRTFSTMGTRTGDRNSRSRISGDRYRSMSDHASFRDRPPPEGLVIMDRTAIYGSRNLFDHHREMRLDIDNMSYEELLALGERIGTVNTGLSEDLLVKSLMESIYCAADQEQDDAKCVICLEEYQNMDEIGTLKSCAHDFHVGCIKKWLSMKNSCPICKTSALDDKMKQGK</sequence>
<reference evidence="11" key="1">
    <citation type="submission" date="2023-03" db="EMBL/GenBank/DDBJ databases">
        <authorList>
            <person name="Julca I."/>
        </authorList>
    </citation>
    <scope>NUCLEOTIDE SEQUENCE</scope>
</reference>
<dbReference type="InterPro" id="IPR001841">
    <property type="entry name" value="Znf_RING"/>
</dbReference>
<name>A0AAV1CRQ6_OLDCO</name>
<accession>A0AAV1CRQ6</accession>
<protein>
    <recommendedName>
        <fullName evidence="2">RING-type E3 ubiquitin transferase</fullName>
        <ecNumber evidence="2">2.3.2.27</ecNumber>
    </recommendedName>
</protein>
<dbReference type="Proteomes" id="UP001161247">
    <property type="component" value="Chromosome 3"/>
</dbReference>
<dbReference type="SUPFAM" id="SSF57850">
    <property type="entry name" value="RING/U-box"/>
    <property type="match status" value="1"/>
</dbReference>
<dbReference type="GO" id="GO:0008270">
    <property type="term" value="F:zinc ion binding"/>
    <property type="evidence" value="ECO:0007669"/>
    <property type="project" value="UniProtKB-KW"/>
</dbReference>
<evidence type="ECO:0000256" key="7">
    <source>
        <dbReference type="ARBA" id="ARBA00022833"/>
    </source>
</evidence>
<evidence type="ECO:0000256" key="4">
    <source>
        <dbReference type="ARBA" id="ARBA00022723"/>
    </source>
</evidence>
<feature type="compositionally biased region" description="Low complexity" evidence="9">
    <location>
        <begin position="115"/>
        <end position="124"/>
    </location>
</feature>